<dbReference type="InterPro" id="IPR048000">
    <property type="entry name" value="TnsA-like"/>
</dbReference>
<evidence type="ECO:0000313" key="2">
    <source>
        <dbReference type="Proteomes" id="UP001500751"/>
    </source>
</evidence>
<dbReference type="EMBL" id="BAAAQN010000041">
    <property type="protein sequence ID" value="GAA2046715.1"/>
    <property type="molecule type" value="Genomic_DNA"/>
</dbReference>
<name>A0ABN2V5L2_9ACTN</name>
<reference evidence="2" key="1">
    <citation type="journal article" date="2019" name="Int. J. Syst. Evol. Microbiol.">
        <title>The Global Catalogue of Microorganisms (GCM) 10K type strain sequencing project: providing services to taxonomists for standard genome sequencing and annotation.</title>
        <authorList>
            <consortium name="The Broad Institute Genomics Platform"/>
            <consortium name="The Broad Institute Genome Sequencing Center for Infectious Disease"/>
            <person name="Wu L."/>
            <person name="Ma J."/>
        </authorList>
    </citation>
    <scope>NUCLEOTIDE SEQUENCE [LARGE SCALE GENOMIC DNA]</scope>
    <source>
        <strain evidence="2">JCM 16014</strain>
    </source>
</reference>
<comment type="caution">
    <text evidence="1">The sequence shown here is derived from an EMBL/GenBank/DDBJ whole genome shotgun (WGS) entry which is preliminary data.</text>
</comment>
<organism evidence="1 2">
    <name type="scientific">Catenulispora yoronensis</name>
    <dbReference type="NCBI Taxonomy" id="450799"/>
    <lineage>
        <taxon>Bacteria</taxon>
        <taxon>Bacillati</taxon>
        <taxon>Actinomycetota</taxon>
        <taxon>Actinomycetes</taxon>
        <taxon>Catenulisporales</taxon>
        <taxon>Catenulisporaceae</taxon>
        <taxon>Catenulispora</taxon>
    </lineage>
</organism>
<sequence length="167" mass="18859">MLLDFDRTIAAFSSQPFWLSWHDGRRLRRHAPDYFARRVDGVGVVIDVRADDRIEDRDREAFEATESACRSVGWEFRRVGTLPAVLAANVRWLARYRHPRCRNEDAADALSAVFARPTPLMEGAARAGDTLGVLPVLFHLMWEQVLRADLSQQLLGPGSVVWSGASR</sequence>
<keyword evidence="2" id="KW-1185">Reference proteome</keyword>
<accession>A0ABN2V5L2</accession>
<dbReference type="Proteomes" id="UP001500751">
    <property type="component" value="Unassembled WGS sequence"/>
</dbReference>
<dbReference type="NCBIfam" id="NF033179">
    <property type="entry name" value="TnsA_like_Actin"/>
    <property type="match status" value="1"/>
</dbReference>
<evidence type="ECO:0008006" key="3">
    <source>
        <dbReference type="Google" id="ProtNLM"/>
    </source>
</evidence>
<protein>
    <recommendedName>
        <fullName evidence="3">TnsA-like heteromeric transposase endonuclease subunit</fullName>
    </recommendedName>
</protein>
<proteinExistence type="predicted"/>
<gene>
    <name evidence="1" type="ORF">GCM10009839_59140</name>
</gene>
<evidence type="ECO:0000313" key="1">
    <source>
        <dbReference type="EMBL" id="GAA2046715.1"/>
    </source>
</evidence>